<keyword evidence="2 6" id="KW-0805">Transcription regulation</keyword>
<keyword evidence="3 6" id="KW-0731">Sigma factor</keyword>
<dbReference type="InterPro" id="IPR036388">
    <property type="entry name" value="WH-like_DNA-bd_sf"/>
</dbReference>
<keyword evidence="10" id="KW-1185">Reference proteome</keyword>
<dbReference type="AlphaFoldDB" id="A0A5Q0C6I2"/>
<dbReference type="GO" id="GO:0003677">
    <property type="term" value="F:DNA binding"/>
    <property type="evidence" value="ECO:0007669"/>
    <property type="project" value="UniProtKB-KW"/>
</dbReference>
<dbReference type="InterPro" id="IPR000838">
    <property type="entry name" value="RNA_pol_sigma70_ECF_CS"/>
</dbReference>
<dbReference type="KEGG" id="rgr:FZ934_12235"/>
<dbReference type="SUPFAM" id="SSF88659">
    <property type="entry name" value="Sigma3 and sigma4 domains of RNA polymerase sigma factors"/>
    <property type="match status" value="1"/>
</dbReference>
<name>A0A5Q0C6I2_9HYPH</name>
<dbReference type="GO" id="GO:0006352">
    <property type="term" value="P:DNA-templated transcription initiation"/>
    <property type="evidence" value="ECO:0007669"/>
    <property type="project" value="InterPro"/>
</dbReference>
<evidence type="ECO:0000259" key="8">
    <source>
        <dbReference type="Pfam" id="PF08281"/>
    </source>
</evidence>
<dbReference type="GO" id="GO:0016987">
    <property type="term" value="F:sigma factor activity"/>
    <property type="evidence" value="ECO:0007669"/>
    <property type="project" value="UniProtKB-KW"/>
</dbReference>
<dbReference type="EMBL" id="CP043498">
    <property type="protein sequence ID" value="QFY61112.1"/>
    <property type="molecule type" value="Genomic_DNA"/>
</dbReference>
<dbReference type="PROSITE" id="PS01063">
    <property type="entry name" value="SIGMA70_ECF"/>
    <property type="match status" value="1"/>
</dbReference>
<reference evidence="9 10" key="1">
    <citation type="submission" date="2019-08" db="EMBL/GenBank/DDBJ databases">
        <title>Prosopis cineraria nodule microbiome.</title>
        <authorList>
            <person name="Ali R."/>
            <person name="Chaluvadi S.R."/>
            <person name="Wang X."/>
        </authorList>
    </citation>
    <scope>NUCLEOTIDE SEQUENCE [LARGE SCALE GENOMIC DNA]</scope>
    <source>
        <strain evidence="9 10">BG7</strain>
    </source>
</reference>
<dbReference type="InterPro" id="IPR013249">
    <property type="entry name" value="RNA_pol_sigma70_r4_t2"/>
</dbReference>
<dbReference type="InterPro" id="IPR013325">
    <property type="entry name" value="RNA_pol_sigma_r2"/>
</dbReference>
<dbReference type="InterPro" id="IPR039425">
    <property type="entry name" value="RNA_pol_sigma-70-like"/>
</dbReference>
<dbReference type="NCBIfam" id="TIGR02937">
    <property type="entry name" value="sigma70-ECF"/>
    <property type="match status" value="1"/>
</dbReference>
<dbReference type="Proteomes" id="UP000326881">
    <property type="component" value="Chromosome"/>
</dbReference>
<dbReference type="RefSeq" id="WP_153271275.1">
    <property type="nucleotide sequence ID" value="NZ_CP043498.1"/>
</dbReference>
<gene>
    <name evidence="9" type="ORF">FZ934_12235</name>
</gene>
<dbReference type="SUPFAM" id="SSF88946">
    <property type="entry name" value="Sigma2 domain of RNA polymerase sigma factors"/>
    <property type="match status" value="1"/>
</dbReference>
<evidence type="ECO:0000256" key="2">
    <source>
        <dbReference type="ARBA" id="ARBA00023015"/>
    </source>
</evidence>
<dbReference type="InterPro" id="IPR013324">
    <property type="entry name" value="RNA_pol_sigma_r3/r4-like"/>
</dbReference>
<evidence type="ECO:0000313" key="10">
    <source>
        <dbReference type="Proteomes" id="UP000326881"/>
    </source>
</evidence>
<dbReference type="InterPro" id="IPR007627">
    <property type="entry name" value="RNA_pol_sigma70_r2"/>
</dbReference>
<keyword evidence="5 6" id="KW-0804">Transcription</keyword>
<evidence type="ECO:0000256" key="1">
    <source>
        <dbReference type="ARBA" id="ARBA00010641"/>
    </source>
</evidence>
<dbReference type="Gene3D" id="1.10.1740.10">
    <property type="match status" value="1"/>
</dbReference>
<proteinExistence type="inferred from homology"/>
<organism evidence="9 10">
    <name type="scientific">Rhizobium grahamii</name>
    <dbReference type="NCBI Taxonomy" id="1120045"/>
    <lineage>
        <taxon>Bacteria</taxon>
        <taxon>Pseudomonadati</taxon>
        <taxon>Pseudomonadota</taxon>
        <taxon>Alphaproteobacteria</taxon>
        <taxon>Hyphomicrobiales</taxon>
        <taxon>Rhizobiaceae</taxon>
        <taxon>Rhizobium/Agrobacterium group</taxon>
        <taxon>Rhizobium</taxon>
    </lineage>
</organism>
<protein>
    <recommendedName>
        <fullName evidence="6">RNA polymerase sigma factor</fullName>
    </recommendedName>
</protein>
<sequence length="168" mass="19049">MVSEYTKACSIEEEVVLLIPALNAFARTFHKSPVDVDDLVQETLLKGLSNIDHFRPGTKLKSWLFTIMRNSFCTRFRVGKREVIGLEECASHAGSVAPEQEWRVRGHELERACGSLQEPFRSAFKFVFIEGRSYEEAARRFHCATGTIKSRVNRARQRIADDLGETAA</sequence>
<feature type="domain" description="RNA polymerase sigma-70 region 2" evidence="7">
    <location>
        <begin position="20"/>
        <end position="81"/>
    </location>
</feature>
<keyword evidence="4 6" id="KW-0238">DNA-binding</keyword>
<dbReference type="CDD" id="cd06171">
    <property type="entry name" value="Sigma70_r4"/>
    <property type="match status" value="1"/>
</dbReference>
<dbReference type="PANTHER" id="PTHR43133:SF25">
    <property type="entry name" value="RNA POLYMERASE SIGMA FACTOR RFAY-RELATED"/>
    <property type="match status" value="1"/>
</dbReference>
<dbReference type="Pfam" id="PF08281">
    <property type="entry name" value="Sigma70_r4_2"/>
    <property type="match status" value="1"/>
</dbReference>
<evidence type="ECO:0000259" key="7">
    <source>
        <dbReference type="Pfam" id="PF04542"/>
    </source>
</evidence>
<accession>A0A5Q0C6I2</accession>
<evidence type="ECO:0000256" key="6">
    <source>
        <dbReference type="RuleBase" id="RU000716"/>
    </source>
</evidence>
<evidence type="ECO:0000313" key="9">
    <source>
        <dbReference type="EMBL" id="QFY61112.1"/>
    </source>
</evidence>
<comment type="similarity">
    <text evidence="1 6">Belongs to the sigma-70 factor family. ECF subfamily.</text>
</comment>
<dbReference type="PANTHER" id="PTHR43133">
    <property type="entry name" value="RNA POLYMERASE ECF-TYPE SIGMA FACTO"/>
    <property type="match status" value="1"/>
</dbReference>
<evidence type="ECO:0000256" key="3">
    <source>
        <dbReference type="ARBA" id="ARBA00023082"/>
    </source>
</evidence>
<dbReference type="OrthoDB" id="9803470at2"/>
<dbReference type="Gene3D" id="1.10.10.10">
    <property type="entry name" value="Winged helix-like DNA-binding domain superfamily/Winged helix DNA-binding domain"/>
    <property type="match status" value="1"/>
</dbReference>
<feature type="domain" description="RNA polymerase sigma factor 70 region 4 type 2" evidence="8">
    <location>
        <begin position="108"/>
        <end position="159"/>
    </location>
</feature>
<evidence type="ECO:0000256" key="4">
    <source>
        <dbReference type="ARBA" id="ARBA00023125"/>
    </source>
</evidence>
<dbReference type="InterPro" id="IPR014284">
    <property type="entry name" value="RNA_pol_sigma-70_dom"/>
</dbReference>
<evidence type="ECO:0000256" key="5">
    <source>
        <dbReference type="ARBA" id="ARBA00023163"/>
    </source>
</evidence>
<dbReference type="Pfam" id="PF04542">
    <property type="entry name" value="Sigma70_r2"/>
    <property type="match status" value="1"/>
</dbReference>